<dbReference type="Proteomes" id="UP000693794">
    <property type="component" value="Segment"/>
</dbReference>
<accession>A0A8E4ZL64</accession>
<keyword evidence="2" id="KW-1185">Reference proteome</keyword>
<organism evidence="1 2">
    <name type="scientific">Polaribacter phage Danklef_1</name>
    <dbReference type="NCBI Taxonomy" id="2745646"/>
    <lineage>
        <taxon>Viruses</taxon>
        <taxon>Duplodnaviria</taxon>
        <taxon>Heunggongvirae</taxon>
        <taxon>Uroviricota</taxon>
        <taxon>Caudoviricetes</taxon>
        <taxon>Forsetiviridae</taxon>
        <taxon>Freyavirus</taxon>
        <taxon>Freyavirus danklef</taxon>
    </lineage>
</organism>
<proteinExistence type="predicted"/>
<reference evidence="1" key="1">
    <citation type="submission" date="2020-07" db="EMBL/GenBank/DDBJ databases">
        <title>Highly diverse flavobacterial phages as mortality factor during North Sea spring blooms.</title>
        <authorList>
            <person name="Bartlau N."/>
            <person name="Wichels A."/>
            <person name="Krohne G."/>
            <person name="Adriaenssens E.M."/>
            <person name="Heins A."/>
            <person name="Fuchs B.M."/>
            <person name="Amann R."/>
            <person name="Moraru C."/>
        </authorList>
    </citation>
    <scope>NUCLEOTIDE SEQUENCE</scope>
</reference>
<gene>
    <name evidence="1" type="ORF">Danklef1_60</name>
</gene>
<dbReference type="EMBL" id="MT732458">
    <property type="protein sequence ID" value="QQV90544.1"/>
    <property type="molecule type" value="Genomic_DNA"/>
</dbReference>
<evidence type="ECO:0000313" key="2">
    <source>
        <dbReference type="Proteomes" id="UP000693794"/>
    </source>
</evidence>
<evidence type="ECO:0000313" key="1">
    <source>
        <dbReference type="EMBL" id="QQV90544.1"/>
    </source>
</evidence>
<name>A0A8E4ZL64_9CAUD</name>
<sequence>MQDKILKLLESKTESCKGTSDVIYYEQLESLAEELNSLFSLQGVMSRLPESDEIKQQAQLMDEKEFDQWWWENVYKVN</sequence>
<protein>
    <submittedName>
        <fullName evidence="1">Uncharacterized protein</fullName>
    </submittedName>
</protein>